<accession>A0A933L326</accession>
<organism evidence="1 2">
    <name type="scientific">Devosia nanyangense</name>
    <dbReference type="NCBI Taxonomy" id="1228055"/>
    <lineage>
        <taxon>Bacteria</taxon>
        <taxon>Pseudomonadati</taxon>
        <taxon>Pseudomonadota</taxon>
        <taxon>Alphaproteobacteria</taxon>
        <taxon>Hyphomicrobiales</taxon>
        <taxon>Devosiaceae</taxon>
        <taxon>Devosia</taxon>
    </lineage>
</organism>
<dbReference type="NCBIfam" id="NF009092">
    <property type="entry name" value="PRK12428.1"/>
    <property type="match status" value="1"/>
</dbReference>
<dbReference type="PANTHER" id="PTHR43975:SF2">
    <property type="entry name" value="EG:BACR7A4.14 PROTEIN-RELATED"/>
    <property type="match status" value="1"/>
</dbReference>
<dbReference type="PRINTS" id="PR00081">
    <property type="entry name" value="GDHRDH"/>
</dbReference>
<dbReference type="SUPFAM" id="SSF51735">
    <property type="entry name" value="NAD(P)-binding Rossmann-fold domains"/>
    <property type="match status" value="1"/>
</dbReference>
<dbReference type="Proteomes" id="UP000782610">
    <property type="component" value="Unassembled WGS sequence"/>
</dbReference>
<proteinExistence type="predicted"/>
<reference evidence="1" key="1">
    <citation type="submission" date="2020-07" db="EMBL/GenBank/DDBJ databases">
        <title>Huge and variable diversity of episymbiotic CPR bacteria and DPANN archaea in groundwater ecosystems.</title>
        <authorList>
            <person name="He C.Y."/>
            <person name="Keren R."/>
            <person name="Whittaker M."/>
            <person name="Farag I.F."/>
            <person name="Doudna J."/>
            <person name="Cate J.H.D."/>
            <person name="Banfield J.F."/>
        </authorList>
    </citation>
    <scope>NUCLEOTIDE SEQUENCE</scope>
    <source>
        <strain evidence="1">NC_groundwater_1586_Pr3_B-0.1um_66_15</strain>
    </source>
</reference>
<dbReference type="InterPro" id="IPR002347">
    <property type="entry name" value="SDR_fam"/>
</dbReference>
<comment type="caution">
    <text evidence="1">The sequence shown here is derived from an EMBL/GenBank/DDBJ whole genome shotgun (WGS) entry which is preliminary data.</text>
</comment>
<keyword evidence="1" id="KW-0560">Oxidoreductase</keyword>
<dbReference type="GO" id="GO:0050268">
    <property type="term" value="F:coniferyl-alcohol dehydrogenase activity"/>
    <property type="evidence" value="ECO:0007669"/>
    <property type="project" value="UniProtKB-EC"/>
</dbReference>
<protein>
    <submittedName>
        <fullName evidence="1">Coniferyl-alcohol dehydrogenase</fullName>
        <ecNumber evidence="1">1.1.1.194</ecNumber>
    </submittedName>
</protein>
<gene>
    <name evidence="1" type="ORF">HY834_10965</name>
</gene>
<dbReference type="Pfam" id="PF13561">
    <property type="entry name" value="adh_short_C2"/>
    <property type="match status" value="1"/>
</dbReference>
<evidence type="ECO:0000313" key="1">
    <source>
        <dbReference type="EMBL" id="MBI4922262.1"/>
    </source>
</evidence>
<dbReference type="EMBL" id="JACRAF010000029">
    <property type="protein sequence ID" value="MBI4922262.1"/>
    <property type="molecule type" value="Genomic_DNA"/>
</dbReference>
<name>A0A933L326_9HYPH</name>
<dbReference type="Gene3D" id="3.40.50.720">
    <property type="entry name" value="NAD(P)-binding Rossmann-like Domain"/>
    <property type="match status" value="1"/>
</dbReference>
<sequence>MLFGKTIVVTGAASGIGARTAELCAGLGADIIGIDVKEPRQPLAGFIQGDLSKPLGVAEIVARLPLRIDALCNIAGLSGAPGATPTVAVNFYGLRALSEAAAPRIREGGAIVNVASIAGYGWRANLNRAKSMVAIAGFPDVAAVLKQHEVAEAEGYPLSKELLLLWTQLAAQQPLFKSRGIRVVSVSPGPVETPILGQFRQVFGDARVDADIAATGRAATASDIAPVIAFLCSDGARWINGTNIAADGGLEAAVNAQILGY</sequence>
<evidence type="ECO:0000313" key="2">
    <source>
        <dbReference type="Proteomes" id="UP000782610"/>
    </source>
</evidence>
<dbReference type="InterPro" id="IPR036291">
    <property type="entry name" value="NAD(P)-bd_dom_sf"/>
</dbReference>
<dbReference type="EC" id="1.1.1.194" evidence="1"/>
<dbReference type="PANTHER" id="PTHR43975">
    <property type="entry name" value="ZGC:101858"/>
    <property type="match status" value="1"/>
</dbReference>
<dbReference type="AlphaFoldDB" id="A0A933L326"/>